<dbReference type="OrthoDB" id="5676324at2"/>
<sequence>MNSKMKNEWFSAFELEGLGKLPNKATNVTRKATKENWKKRQIQGKKGVAYEYHYTSLPLDVQQALGFDTTTTNTQNKQKSTDELEKEIKQVKESVNNLLAVLNPHSQTSLNGLNDDESRLISLFRLCNKQQQNSLISTAEDLVVRAINKQKESSEPLEDYKVA</sequence>
<protein>
    <submittedName>
        <fullName evidence="3">Mu DNA-binding protein</fullName>
    </submittedName>
</protein>
<dbReference type="InterPro" id="IPR009061">
    <property type="entry name" value="DNA-bd_dom_put_sf"/>
</dbReference>
<dbReference type="Pfam" id="PF02316">
    <property type="entry name" value="HTH_Tnp_Mu_1"/>
    <property type="match status" value="1"/>
</dbReference>
<dbReference type="EMBL" id="SMFT01000005">
    <property type="protein sequence ID" value="TCJ95924.1"/>
    <property type="molecule type" value="Genomic_DNA"/>
</dbReference>
<dbReference type="GO" id="GO:0003677">
    <property type="term" value="F:DNA binding"/>
    <property type="evidence" value="ECO:0007669"/>
    <property type="project" value="UniProtKB-KW"/>
</dbReference>
<dbReference type="SUPFAM" id="SSF46955">
    <property type="entry name" value="Putative DNA-binding domain"/>
    <property type="match status" value="1"/>
</dbReference>
<evidence type="ECO:0000313" key="3">
    <source>
        <dbReference type="EMBL" id="TCJ95924.1"/>
    </source>
</evidence>
<keyword evidence="4" id="KW-1185">Reference proteome</keyword>
<accession>A0A4R1FQV3</accession>
<reference evidence="3 4" key="1">
    <citation type="submission" date="2019-03" db="EMBL/GenBank/DDBJ databases">
        <title>Genomic Encyclopedia of Type Strains, Phase IV (KMG-IV): sequencing the most valuable type-strain genomes for metagenomic binning, comparative biology and taxonomic classification.</title>
        <authorList>
            <person name="Goeker M."/>
        </authorList>
    </citation>
    <scope>NUCLEOTIDE SEQUENCE [LARGE SCALE GENOMIC DNA]</scope>
    <source>
        <strain evidence="3 4">DSM 15534</strain>
    </source>
</reference>
<feature type="coiled-coil region" evidence="1">
    <location>
        <begin position="74"/>
        <end position="101"/>
    </location>
</feature>
<dbReference type="Proteomes" id="UP000294702">
    <property type="component" value="Unassembled WGS sequence"/>
</dbReference>
<dbReference type="Gene3D" id="1.10.10.10">
    <property type="entry name" value="Winged helix-like DNA-binding domain superfamily/Winged helix DNA-binding domain"/>
    <property type="match status" value="1"/>
</dbReference>
<gene>
    <name evidence="3" type="ORF">EV694_1927</name>
</gene>
<proteinExistence type="predicted"/>
<comment type="caution">
    <text evidence="3">The sequence shown here is derived from an EMBL/GenBank/DDBJ whole genome shotgun (WGS) entry which is preliminary data.</text>
</comment>
<dbReference type="RefSeq" id="WP_132691869.1">
    <property type="nucleotide sequence ID" value="NZ_SMFT01000005.1"/>
</dbReference>
<name>A0A4R1FQV3_9PAST</name>
<organism evidence="3 4">
    <name type="scientific">Volucribacter psittacicida</name>
    <dbReference type="NCBI Taxonomy" id="203482"/>
    <lineage>
        <taxon>Bacteria</taxon>
        <taxon>Pseudomonadati</taxon>
        <taxon>Pseudomonadota</taxon>
        <taxon>Gammaproteobacteria</taxon>
        <taxon>Pasteurellales</taxon>
        <taxon>Pasteurellaceae</taxon>
        <taxon>Volucribacter</taxon>
    </lineage>
</organism>
<dbReference type="InterPro" id="IPR036388">
    <property type="entry name" value="WH-like_DNA-bd_sf"/>
</dbReference>
<dbReference type="AlphaFoldDB" id="A0A4R1FQV3"/>
<keyword evidence="1" id="KW-0175">Coiled coil</keyword>
<keyword evidence="3" id="KW-0238">DNA-binding</keyword>
<evidence type="ECO:0000313" key="4">
    <source>
        <dbReference type="Proteomes" id="UP000294702"/>
    </source>
</evidence>
<evidence type="ECO:0000256" key="1">
    <source>
        <dbReference type="SAM" id="Coils"/>
    </source>
</evidence>
<feature type="domain" description="HTH Mu-type" evidence="2">
    <location>
        <begin position="6"/>
        <end position="73"/>
    </location>
</feature>
<dbReference type="InterPro" id="IPR003314">
    <property type="entry name" value="Mu-type_HTH"/>
</dbReference>
<dbReference type="PROSITE" id="PS51702">
    <property type="entry name" value="HTH_MU"/>
    <property type="match status" value="1"/>
</dbReference>
<evidence type="ECO:0000259" key="2">
    <source>
        <dbReference type="PROSITE" id="PS51702"/>
    </source>
</evidence>